<dbReference type="Pfam" id="PF01915">
    <property type="entry name" value="Glyco_hydro_3_C"/>
    <property type="match status" value="1"/>
</dbReference>
<dbReference type="SMART" id="SM01217">
    <property type="entry name" value="Fn3_like"/>
    <property type="match status" value="1"/>
</dbReference>
<evidence type="ECO:0000259" key="3">
    <source>
        <dbReference type="SMART" id="SM01217"/>
    </source>
</evidence>
<dbReference type="Gene3D" id="2.60.40.10">
    <property type="entry name" value="Immunoglobulins"/>
    <property type="match status" value="1"/>
</dbReference>
<evidence type="ECO:0000256" key="2">
    <source>
        <dbReference type="ARBA" id="ARBA00022801"/>
    </source>
</evidence>
<evidence type="ECO:0000313" key="4">
    <source>
        <dbReference type="EMBL" id="MBL0746421.1"/>
    </source>
</evidence>
<dbReference type="InterPro" id="IPR026891">
    <property type="entry name" value="Fn3-like"/>
</dbReference>
<organism evidence="4 5">
    <name type="scientific">Nocardioides baculatus</name>
    <dbReference type="NCBI Taxonomy" id="2801337"/>
    <lineage>
        <taxon>Bacteria</taxon>
        <taxon>Bacillati</taxon>
        <taxon>Actinomycetota</taxon>
        <taxon>Actinomycetes</taxon>
        <taxon>Propionibacteriales</taxon>
        <taxon>Nocardioidaceae</taxon>
        <taxon>Nocardioides</taxon>
    </lineage>
</organism>
<dbReference type="InterPro" id="IPR002772">
    <property type="entry name" value="Glyco_hydro_3_C"/>
</dbReference>
<name>A0ABS1L7A3_9ACTN</name>
<dbReference type="RefSeq" id="WP_201932908.1">
    <property type="nucleotide sequence ID" value="NZ_JAERSG010000001.1"/>
</dbReference>
<dbReference type="PANTHER" id="PTHR42715">
    <property type="entry name" value="BETA-GLUCOSIDASE"/>
    <property type="match status" value="1"/>
</dbReference>
<dbReference type="SUPFAM" id="SSF51445">
    <property type="entry name" value="(Trans)glycosidases"/>
    <property type="match status" value="1"/>
</dbReference>
<dbReference type="InterPro" id="IPR050288">
    <property type="entry name" value="Cellulose_deg_GH3"/>
</dbReference>
<evidence type="ECO:0000313" key="5">
    <source>
        <dbReference type="Proteomes" id="UP000636918"/>
    </source>
</evidence>
<dbReference type="PANTHER" id="PTHR42715:SF10">
    <property type="entry name" value="BETA-GLUCOSIDASE"/>
    <property type="match status" value="1"/>
</dbReference>
<feature type="domain" description="Fibronectin type III-like" evidence="3">
    <location>
        <begin position="660"/>
        <end position="729"/>
    </location>
</feature>
<dbReference type="GO" id="GO:0016787">
    <property type="term" value="F:hydrolase activity"/>
    <property type="evidence" value="ECO:0007669"/>
    <property type="project" value="UniProtKB-KW"/>
</dbReference>
<protein>
    <submittedName>
        <fullName evidence="4">Glycoside hydrolase family 3 C-terminal domain-containing protein</fullName>
    </submittedName>
</protein>
<dbReference type="InterPro" id="IPR036881">
    <property type="entry name" value="Glyco_hydro_3_C_sf"/>
</dbReference>
<dbReference type="PRINTS" id="PR00133">
    <property type="entry name" value="GLHYDRLASE3"/>
</dbReference>
<evidence type="ECO:0000256" key="1">
    <source>
        <dbReference type="ARBA" id="ARBA00005336"/>
    </source>
</evidence>
<dbReference type="SUPFAM" id="SSF52279">
    <property type="entry name" value="Beta-D-glucan exohydrolase, C-terminal domain"/>
    <property type="match status" value="1"/>
</dbReference>
<sequence>MSDVWRDPSARVEDRVTDLVARMTLGEKVAQLSGVWGVDPEVGDMAPMLRDAMGPDLSWEEVIADGLGQLTRPFGTEPVEPVEGLRALAERQRQVMAANRFGIPAQVHEECLTGLAAWRATVYPSPLCWAASFDPALVQEMGARIGASMRSLGVHQGLAPVLDVVRDLRWGRVEETMGEDPFLVGLIGGAYVRGVESAGVVATLKHFAGYSASRAARNLAPVGIGPRELADVILPPFEMALRAGARSVMNSYTDTDGVPAASDRTLLTTLLRDTYGFTGTVVADYFSIAFLRTLHHVADTNQEAARLALEAGIDVELPSPNAYGDPLLAGIEDSSIDEKLVDRALARVLRQKCELGLLDPGWEPTEADEVDLDGPGSRQVALELARRSVVLLANDGALPLRARSRLAVVGPRADTYQAMLGCYSFPMHVLVHYEGVERGLEIRTLREALADSHDVTYALGCPVLDGTDEQIAEAVAAAAQADVCVVALGDQAGLFGNGTSGEGCDVADLRLPGRQDELLEALIATGTPVVAVLLVGRPYDLSRHAPDLAAIVCGFFPGEEGAQALSDVLTGRVDPSGRLPVSFPGAGSTQPSTYLASALGQRSEVTNVDPTALFPFGHGLSYAPATWGPVTSTTGPRWDVDGVTRLSVELGNEADRLVSEVVQVYLHDVSASVVRPVRQLIGAARVDLEPGQRRRVTFDLHADLTSFTARDLLRVVETGAVELHIGASSADIRSTLSLELTGAARHVDGDRVLEPVITITEV</sequence>
<gene>
    <name evidence="4" type="ORF">JI751_02275</name>
</gene>
<proteinExistence type="inferred from homology"/>
<accession>A0ABS1L7A3</accession>
<dbReference type="InterPro" id="IPR013783">
    <property type="entry name" value="Ig-like_fold"/>
</dbReference>
<dbReference type="EMBL" id="JAERSG010000001">
    <property type="protein sequence ID" value="MBL0746421.1"/>
    <property type="molecule type" value="Genomic_DNA"/>
</dbReference>
<keyword evidence="5" id="KW-1185">Reference proteome</keyword>
<dbReference type="InterPro" id="IPR036962">
    <property type="entry name" value="Glyco_hydro_3_N_sf"/>
</dbReference>
<dbReference type="Pfam" id="PF00933">
    <property type="entry name" value="Glyco_hydro_3"/>
    <property type="match status" value="1"/>
</dbReference>
<reference evidence="4 5" key="1">
    <citation type="submission" date="2021-01" db="EMBL/GenBank/DDBJ databases">
        <title>Genome seq and assembly of Nocardiodes sp. G10.</title>
        <authorList>
            <person name="Chhetri G."/>
        </authorList>
    </citation>
    <scope>NUCLEOTIDE SEQUENCE [LARGE SCALE GENOMIC DNA]</scope>
    <source>
        <strain evidence="4 5">G10</strain>
    </source>
</reference>
<comment type="caution">
    <text evidence="4">The sequence shown here is derived from an EMBL/GenBank/DDBJ whole genome shotgun (WGS) entry which is preliminary data.</text>
</comment>
<dbReference type="Pfam" id="PF14310">
    <property type="entry name" value="Fn3-like"/>
    <property type="match status" value="1"/>
</dbReference>
<dbReference type="InterPro" id="IPR001764">
    <property type="entry name" value="Glyco_hydro_3_N"/>
</dbReference>
<dbReference type="Gene3D" id="3.40.50.1700">
    <property type="entry name" value="Glycoside hydrolase family 3 C-terminal domain"/>
    <property type="match status" value="1"/>
</dbReference>
<comment type="similarity">
    <text evidence="1">Belongs to the glycosyl hydrolase 3 family.</text>
</comment>
<dbReference type="Gene3D" id="3.20.20.300">
    <property type="entry name" value="Glycoside hydrolase, family 3, N-terminal domain"/>
    <property type="match status" value="1"/>
</dbReference>
<dbReference type="InterPro" id="IPR017853">
    <property type="entry name" value="GH"/>
</dbReference>
<keyword evidence="2 4" id="KW-0378">Hydrolase</keyword>
<dbReference type="Proteomes" id="UP000636918">
    <property type="component" value="Unassembled WGS sequence"/>
</dbReference>